<evidence type="ECO:0000313" key="10">
    <source>
        <dbReference type="Proteomes" id="UP000326396"/>
    </source>
</evidence>
<comment type="subcellular location">
    <subcellularLocation>
        <location evidence="1">Membrane</location>
        <topology evidence="1">Multi-pass membrane protein</topology>
    </subcellularLocation>
</comment>
<evidence type="ECO:0000256" key="4">
    <source>
        <dbReference type="ARBA" id="ARBA00022692"/>
    </source>
</evidence>
<dbReference type="GO" id="GO:0051980">
    <property type="term" value="F:iron-nicotianamine transmembrane transporter activity"/>
    <property type="evidence" value="ECO:0007669"/>
    <property type="project" value="TreeGrafter"/>
</dbReference>
<feature type="coiled-coil region" evidence="7">
    <location>
        <begin position="102"/>
        <end position="163"/>
    </location>
</feature>
<keyword evidence="10" id="KW-1185">Reference proteome</keyword>
<evidence type="ECO:0000256" key="7">
    <source>
        <dbReference type="SAM" id="Coils"/>
    </source>
</evidence>
<dbReference type="AlphaFoldDB" id="A0A5N6N4B3"/>
<feature type="transmembrane region" description="Helical" evidence="8">
    <location>
        <begin position="863"/>
        <end position="882"/>
    </location>
</feature>
<sequence>MSYPGTMITAPNPTLIYSPKPSIRLTKIQSHIGPKPFRYSSSSATSNAFVIKCSNPVNDNNGNASTEPSNNGGLKNLLSGIVDEQVDELLNKEENRVLLDGLDKAAQRVEIAKRELAKIEQQEIENNKIKQYINQLEIRAAEIEECQKELLEARTLVEEAERSLEVEIDDKGSMMTGIEREEMYKNKERFESIKAAFISAIVGTLAGLPISLTQASGTSQLILPSVITLISCALFGVTFRYAVRRDLDNFQLKTGTSAAFGFVKGLATLGGGPPMELDVGSVTSHAFTGAVYISENLLIFLFAANTEMREIGEIERVTEGIEQEKKDDDYDNQVSKRLQPWTKQITIRGVIASIILGSIYTVIAMKLNLTTGILPNLNVSAALLAFVYMKSWTKLLQKSGISTVPFTRHENTMIQTCSVACYSIAIGGGFGSYLFALNKKTYELAGGSKSPGTYKELHVGWMIGYSFLICFVGLFVLIPLRKILIVDYKLIFPSGTATAVLINGFHSQGDKMAKKQVKGFSKYFSISFLWAIFQWFYTGKGGCGFAQFPTFGLQAWKKTFYFDFSLTYVGTGMICPHIVSFSLLFGAVISWGIMWPLIEKQKGEWFPSNVPESSMESLNGYKVFISISLLLGDGLYNFIKILYFTYASIYGKLKSDKLNLAVGSKNEVTEEERIQNEVFIKERIPMWLGITGYILFTILNTFTIPLIFPEVKWYSVTATYIIAPSIAFCNAYGTGLTDWDMAYNYSKIGLFLMAALAGKQQGVVAGLVGCGVLKSVLYVSSTLMHDLKTGHLTLTSPRTMLVSQAIGTAIGCIVSPLTLSLFTKAFDVGNPKGEYKAPFAIVFRNMAIIGVEGFSALPKHCLQLCYGFFAFAVGINIVKDLVPKKIGKWIPLPICMAVPFLIGGYFAIDMCVGSLIVLVWEKMNAKKAELMSTSVASGLICGEGLWILPAAVLSLTKISPPICMKFLSS</sequence>
<organism evidence="9 10">
    <name type="scientific">Mikania micrantha</name>
    <name type="common">bitter vine</name>
    <dbReference type="NCBI Taxonomy" id="192012"/>
    <lineage>
        <taxon>Eukaryota</taxon>
        <taxon>Viridiplantae</taxon>
        <taxon>Streptophyta</taxon>
        <taxon>Embryophyta</taxon>
        <taxon>Tracheophyta</taxon>
        <taxon>Spermatophyta</taxon>
        <taxon>Magnoliopsida</taxon>
        <taxon>eudicotyledons</taxon>
        <taxon>Gunneridae</taxon>
        <taxon>Pentapetalae</taxon>
        <taxon>asterids</taxon>
        <taxon>campanulids</taxon>
        <taxon>Asterales</taxon>
        <taxon>Asteraceae</taxon>
        <taxon>Asteroideae</taxon>
        <taxon>Heliantheae alliance</taxon>
        <taxon>Eupatorieae</taxon>
        <taxon>Mikania</taxon>
    </lineage>
</organism>
<feature type="transmembrane region" description="Helical" evidence="8">
    <location>
        <begin position="801"/>
        <end position="823"/>
    </location>
</feature>
<proteinExistence type="inferred from homology"/>
<dbReference type="PANTHER" id="PTHR31645:SF11">
    <property type="entry name" value="METAL-NICOTIANAMINE TRANSPORTER YSL1"/>
    <property type="match status" value="1"/>
</dbReference>
<feature type="transmembrane region" description="Helical" evidence="8">
    <location>
        <begin position="762"/>
        <end position="781"/>
    </location>
</feature>
<dbReference type="OrthoDB" id="627262at2759"/>
<evidence type="ECO:0000256" key="8">
    <source>
        <dbReference type="SAM" id="Phobius"/>
    </source>
</evidence>
<reference evidence="9 10" key="1">
    <citation type="submission" date="2019-05" db="EMBL/GenBank/DDBJ databases">
        <title>Mikania micrantha, genome provides insights into the molecular mechanism of rapid growth.</title>
        <authorList>
            <person name="Liu B."/>
        </authorList>
    </citation>
    <scope>NUCLEOTIDE SEQUENCE [LARGE SCALE GENOMIC DNA]</scope>
    <source>
        <strain evidence="9">NLD-2019</strain>
        <tissue evidence="9">Leaf</tissue>
    </source>
</reference>
<evidence type="ECO:0000313" key="9">
    <source>
        <dbReference type="EMBL" id="KAD4384792.1"/>
    </source>
</evidence>
<dbReference type="GO" id="GO:0010039">
    <property type="term" value="P:response to iron ion"/>
    <property type="evidence" value="ECO:0007669"/>
    <property type="project" value="TreeGrafter"/>
</dbReference>
<dbReference type="GO" id="GO:0048316">
    <property type="term" value="P:seed development"/>
    <property type="evidence" value="ECO:0007669"/>
    <property type="project" value="TreeGrafter"/>
</dbReference>
<keyword evidence="7" id="KW-0175">Coiled coil</keyword>
<comment type="caution">
    <text evidence="9">The sequence shown here is derived from an EMBL/GenBank/DDBJ whole genome shotgun (WGS) entry which is preliminary data.</text>
</comment>
<evidence type="ECO:0000256" key="1">
    <source>
        <dbReference type="ARBA" id="ARBA00004141"/>
    </source>
</evidence>
<feature type="transmembrane region" description="Helical" evidence="8">
    <location>
        <begin position="195"/>
        <end position="215"/>
    </location>
</feature>
<feature type="transmembrane region" description="Helical" evidence="8">
    <location>
        <begin position="894"/>
        <end position="920"/>
    </location>
</feature>
<feature type="transmembrane region" description="Helical" evidence="8">
    <location>
        <begin position="520"/>
        <end position="537"/>
    </location>
</feature>
<evidence type="ECO:0000256" key="3">
    <source>
        <dbReference type="ARBA" id="ARBA00022448"/>
    </source>
</evidence>
<keyword evidence="5 8" id="KW-1133">Transmembrane helix</keyword>
<name>A0A5N6N4B3_9ASTR</name>
<feature type="transmembrane region" description="Helical" evidence="8">
    <location>
        <begin position="457"/>
        <end position="478"/>
    </location>
</feature>
<protein>
    <submittedName>
        <fullName evidence="9">Uncharacterized protein</fullName>
    </submittedName>
</protein>
<evidence type="ECO:0000256" key="5">
    <source>
        <dbReference type="ARBA" id="ARBA00022989"/>
    </source>
</evidence>
<feature type="transmembrane region" description="Helical" evidence="8">
    <location>
        <begin position="221"/>
        <end position="243"/>
    </location>
</feature>
<gene>
    <name evidence="9" type="ORF">E3N88_24960</name>
</gene>
<keyword evidence="3" id="KW-0813">Transport</keyword>
<dbReference type="EMBL" id="SZYD01000013">
    <property type="protein sequence ID" value="KAD4384792.1"/>
    <property type="molecule type" value="Genomic_DNA"/>
</dbReference>
<feature type="transmembrane region" description="Helical" evidence="8">
    <location>
        <begin position="369"/>
        <end position="389"/>
    </location>
</feature>
<comment type="similarity">
    <text evidence="2">Belongs to the YSL (TC 2.A.67.2) family.</text>
</comment>
<evidence type="ECO:0000256" key="6">
    <source>
        <dbReference type="ARBA" id="ARBA00023136"/>
    </source>
</evidence>
<dbReference type="GO" id="GO:0005886">
    <property type="term" value="C:plasma membrane"/>
    <property type="evidence" value="ECO:0007669"/>
    <property type="project" value="TreeGrafter"/>
</dbReference>
<dbReference type="PANTHER" id="PTHR31645">
    <property type="entry name" value="OLIGOPEPTIDE TRANSPORTER YGL114W-RELATED"/>
    <property type="match status" value="1"/>
</dbReference>
<feature type="transmembrane region" description="Helical" evidence="8">
    <location>
        <begin position="686"/>
        <end position="708"/>
    </location>
</feature>
<dbReference type="GO" id="GO:0035673">
    <property type="term" value="F:oligopeptide transmembrane transporter activity"/>
    <property type="evidence" value="ECO:0007669"/>
    <property type="project" value="InterPro"/>
</dbReference>
<feature type="transmembrane region" description="Helical" evidence="8">
    <location>
        <begin position="578"/>
        <end position="598"/>
    </location>
</feature>
<dbReference type="Pfam" id="PF03169">
    <property type="entry name" value="OPT"/>
    <property type="match status" value="1"/>
</dbReference>
<dbReference type="Proteomes" id="UP000326396">
    <property type="component" value="Linkage Group LG3"/>
</dbReference>
<feature type="transmembrane region" description="Helical" evidence="8">
    <location>
        <begin position="720"/>
        <end position="741"/>
    </location>
</feature>
<dbReference type="InterPro" id="IPR045035">
    <property type="entry name" value="YSL-like"/>
</dbReference>
<feature type="transmembrane region" description="Helical" evidence="8">
    <location>
        <begin position="417"/>
        <end position="437"/>
    </location>
</feature>
<accession>A0A5N6N4B3</accession>
<dbReference type="InterPro" id="IPR004813">
    <property type="entry name" value="OPT"/>
</dbReference>
<keyword evidence="4 8" id="KW-0812">Transmembrane</keyword>
<feature type="transmembrane region" description="Helical" evidence="8">
    <location>
        <begin position="345"/>
        <end position="363"/>
    </location>
</feature>
<dbReference type="NCBIfam" id="TIGR00728">
    <property type="entry name" value="OPT_sfam"/>
    <property type="match status" value="1"/>
</dbReference>
<feature type="transmembrane region" description="Helical" evidence="8">
    <location>
        <begin position="935"/>
        <end position="955"/>
    </location>
</feature>
<evidence type="ECO:0000256" key="2">
    <source>
        <dbReference type="ARBA" id="ARBA00010276"/>
    </source>
</evidence>
<keyword evidence="6 8" id="KW-0472">Membrane</keyword>